<feature type="compositionally biased region" description="Basic and acidic residues" evidence="2">
    <location>
        <begin position="523"/>
        <end position="543"/>
    </location>
</feature>
<feature type="compositionally biased region" description="Polar residues" evidence="2">
    <location>
        <begin position="357"/>
        <end position="373"/>
    </location>
</feature>
<evidence type="ECO:0000313" key="4">
    <source>
        <dbReference type="Proteomes" id="UP001642409"/>
    </source>
</evidence>
<proteinExistence type="predicted"/>
<comment type="caution">
    <text evidence="3">The sequence shown here is derived from an EMBL/GenBank/DDBJ whole genome shotgun (WGS) entry which is preliminary data.</text>
</comment>
<evidence type="ECO:0000256" key="2">
    <source>
        <dbReference type="SAM" id="MobiDB-lite"/>
    </source>
</evidence>
<feature type="compositionally biased region" description="Basic and acidic residues" evidence="2">
    <location>
        <begin position="492"/>
        <end position="509"/>
    </location>
</feature>
<name>A0ABP1HDH4_9EUKA</name>
<evidence type="ECO:0000256" key="1">
    <source>
        <dbReference type="SAM" id="Coils"/>
    </source>
</evidence>
<sequence>MESSEITFKELSEPYKKKLQTILNSYCQAQKDVESQRATISQMQQSHELEIVKLKQELQQQTSKCEKLTLINKNLTLKLQSAQYQLQNQKPEIEPPKDTKSRSVQTNAFQQKQNLQKSLSNANIQTDFDADLQTNDKKRLQEGMQQKFQSNQKMTQPRQYETTHQNIQRADQRYINQKQDFDPQNYSGINQQPQIQYYEHQRYSDQSILQESELNQSNSYDPVHAENLRQLAQQKIQEMQKSMGMQTSTIPTGIVSQYKPVPSLNLPRPPQTHHKQPLKVEQVPKKDEPQIKHSPTYEPVTSIKEIKSQNSLLDEISSCLPNFDQIYQKLDSKFNSEAKQELDTKNNDNKSIISQVQKESTNQSFIPTDSPNNKFLPRPSPSPIVKLTTPVVDNGIATQAKRYLENSPMKQTQVPIMEITAQRRPSIQKKEMNSPEHILSSNPVPIKSEPKAEVNNQNEVKQESKFERNTTYESKEPKTEQKQVKANVSKQLEQDSETKQVSFREKDQKQTNANKQFFDLEESDSKQETKQEQQQEPKPEQKRQKQNSPQEPTPKPDLKINEMNKPFFTPVHLQQQSNLELSESPNIELVQNKPFLVNRTESQNQIKSSLGLKSKISMKNSPFKSIDSTILNQNFQSALSIEPDTFQVSQGKIYFDDSVAKVEQKAETKENKVRKQSESKKEAKEDEDKLKKVRKSIQNIDEEELDGLLMLLNSGAI</sequence>
<protein>
    <submittedName>
        <fullName evidence="3">Hypothetical_protein</fullName>
    </submittedName>
</protein>
<evidence type="ECO:0000313" key="3">
    <source>
        <dbReference type="EMBL" id="CAL5988784.1"/>
    </source>
</evidence>
<feature type="region of interest" description="Disordered" evidence="2">
    <location>
        <begin position="146"/>
        <end position="165"/>
    </location>
</feature>
<feature type="region of interest" description="Disordered" evidence="2">
    <location>
        <begin position="416"/>
        <end position="564"/>
    </location>
</feature>
<feature type="compositionally biased region" description="Basic and acidic residues" evidence="2">
    <location>
        <begin position="460"/>
        <end position="483"/>
    </location>
</feature>
<feature type="coiled-coil region" evidence="1">
    <location>
        <begin position="44"/>
        <end position="71"/>
    </location>
</feature>
<dbReference type="Proteomes" id="UP001642409">
    <property type="component" value="Unassembled WGS sequence"/>
</dbReference>
<feature type="compositionally biased region" description="Basic and acidic residues" evidence="2">
    <location>
        <begin position="665"/>
        <end position="690"/>
    </location>
</feature>
<feature type="region of interest" description="Disordered" evidence="2">
    <location>
        <begin position="357"/>
        <end position="382"/>
    </location>
</feature>
<organism evidence="3 4">
    <name type="scientific">Hexamita inflata</name>
    <dbReference type="NCBI Taxonomy" id="28002"/>
    <lineage>
        <taxon>Eukaryota</taxon>
        <taxon>Metamonada</taxon>
        <taxon>Diplomonadida</taxon>
        <taxon>Hexamitidae</taxon>
        <taxon>Hexamitinae</taxon>
        <taxon>Hexamita</taxon>
    </lineage>
</organism>
<keyword evidence="1" id="KW-0175">Coiled coil</keyword>
<gene>
    <name evidence="3" type="ORF">HINF_LOCUS10539</name>
</gene>
<feature type="compositionally biased region" description="Basic and acidic residues" evidence="2">
    <location>
        <begin position="282"/>
        <end position="291"/>
    </location>
</feature>
<reference evidence="3 4" key="1">
    <citation type="submission" date="2024-07" db="EMBL/GenBank/DDBJ databases">
        <authorList>
            <person name="Akdeniz Z."/>
        </authorList>
    </citation>
    <scope>NUCLEOTIDE SEQUENCE [LARGE SCALE GENOMIC DNA]</scope>
</reference>
<keyword evidence="4" id="KW-1185">Reference proteome</keyword>
<accession>A0ABP1HDH4</accession>
<dbReference type="EMBL" id="CAXDID020000023">
    <property type="protein sequence ID" value="CAL5988784.1"/>
    <property type="molecule type" value="Genomic_DNA"/>
</dbReference>
<feature type="region of interest" description="Disordered" evidence="2">
    <location>
        <begin position="665"/>
        <end position="693"/>
    </location>
</feature>
<feature type="region of interest" description="Disordered" evidence="2">
    <location>
        <begin position="267"/>
        <end position="298"/>
    </location>
</feature>